<dbReference type="OrthoDB" id="416454at2759"/>
<proteinExistence type="predicted"/>
<feature type="non-terminal residue" evidence="1">
    <location>
        <position position="86"/>
    </location>
</feature>
<accession>A0A484MG39</accession>
<protein>
    <submittedName>
        <fullName evidence="1">Uncharacterized protein</fullName>
    </submittedName>
</protein>
<keyword evidence="2" id="KW-1185">Reference proteome</keyword>
<reference evidence="1 2" key="1">
    <citation type="submission" date="2018-04" db="EMBL/GenBank/DDBJ databases">
        <authorList>
            <person name="Vogel A."/>
        </authorList>
    </citation>
    <scope>NUCLEOTIDE SEQUENCE [LARGE SCALE GENOMIC DNA]</scope>
</reference>
<dbReference type="Proteomes" id="UP000595140">
    <property type="component" value="Unassembled WGS sequence"/>
</dbReference>
<sequence length="86" mass="10073">EKIQDAERLATSAQECFEADQSDFNRANYNKAKAELIMATDNEFNFWKQKANLKWMEEGDSNTKFFHAYVKGKRTKSMIRVIEDSN</sequence>
<dbReference type="AlphaFoldDB" id="A0A484MG39"/>
<evidence type="ECO:0000313" key="1">
    <source>
        <dbReference type="EMBL" id="VFQ87961.1"/>
    </source>
</evidence>
<gene>
    <name evidence="1" type="ORF">CCAM_LOCUS29737</name>
</gene>
<feature type="non-terminal residue" evidence="1">
    <location>
        <position position="1"/>
    </location>
</feature>
<name>A0A484MG39_9ASTE</name>
<evidence type="ECO:0000313" key="2">
    <source>
        <dbReference type="Proteomes" id="UP000595140"/>
    </source>
</evidence>
<dbReference type="EMBL" id="OOIL02003444">
    <property type="protein sequence ID" value="VFQ87961.1"/>
    <property type="molecule type" value="Genomic_DNA"/>
</dbReference>
<organism evidence="1 2">
    <name type="scientific">Cuscuta campestris</name>
    <dbReference type="NCBI Taxonomy" id="132261"/>
    <lineage>
        <taxon>Eukaryota</taxon>
        <taxon>Viridiplantae</taxon>
        <taxon>Streptophyta</taxon>
        <taxon>Embryophyta</taxon>
        <taxon>Tracheophyta</taxon>
        <taxon>Spermatophyta</taxon>
        <taxon>Magnoliopsida</taxon>
        <taxon>eudicotyledons</taxon>
        <taxon>Gunneridae</taxon>
        <taxon>Pentapetalae</taxon>
        <taxon>asterids</taxon>
        <taxon>lamiids</taxon>
        <taxon>Solanales</taxon>
        <taxon>Convolvulaceae</taxon>
        <taxon>Cuscuteae</taxon>
        <taxon>Cuscuta</taxon>
        <taxon>Cuscuta subgen. Grammica</taxon>
        <taxon>Cuscuta sect. Cleistogrammica</taxon>
    </lineage>
</organism>